<dbReference type="InterPro" id="IPR002789">
    <property type="entry name" value="HerA_central"/>
</dbReference>
<dbReference type="Gene3D" id="3.90.1070.10">
    <property type="match status" value="1"/>
</dbReference>
<dbReference type="OrthoDB" id="9768060at2"/>
<dbReference type="Gene3D" id="3.40.50.1000">
    <property type="entry name" value="HAD superfamily/HAD-like"/>
    <property type="match status" value="1"/>
</dbReference>
<dbReference type="STRING" id="1778.A9W97_08615"/>
<protein>
    <submittedName>
        <fullName evidence="2">HAD family hydrolase</fullName>
    </submittedName>
</protein>
<feature type="domain" description="Helicase HerA central" evidence="1">
    <location>
        <begin position="259"/>
        <end position="304"/>
    </location>
</feature>
<accession>A0A0Q2MBB3</accession>
<keyword evidence="2" id="KW-0378">Hydrolase</keyword>
<dbReference type="InterPro" id="IPR036412">
    <property type="entry name" value="HAD-like_sf"/>
</dbReference>
<evidence type="ECO:0000313" key="2">
    <source>
        <dbReference type="EMBL" id="KQH77087.1"/>
    </source>
</evidence>
<proteinExistence type="predicted"/>
<dbReference type="GO" id="GO:0000287">
    <property type="term" value="F:magnesium ion binding"/>
    <property type="evidence" value="ECO:0007669"/>
    <property type="project" value="TreeGrafter"/>
</dbReference>
<dbReference type="PANTHER" id="PTHR10000:SF8">
    <property type="entry name" value="HAD SUPERFAMILY HYDROLASE-LIKE, TYPE 3"/>
    <property type="match status" value="1"/>
</dbReference>
<gene>
    <name evidence="2" type="ORF">AO501_11330</name>
</gene>
<sequence>MTFFKVVALDLDGTLTTAGHLAPEALAAIEEARRNGLAIVLVSGRILAELRADFPQIADYVDAMVLENGAVTVVDGLSHALAPPVDGGLTQALSDRGVPYRHGEVILAIDGEHTPAVLDLIGALGLDYQIIRNRSALMVLPAGITKGTGLAAMLAAMNLSPHNAVAVGDAENDLALFGVAEIGVAVSNAVSSVRRCADLTLDKPNGTGVAELLAGPYLTGAQRWCPTRRWIAVGTFDDLTPARVPGSQGRVVITGPAASGKSHLVGLLAERWILANYSVLLLDPEGDHIHLQQLGQVQVVDAGQHLPEPAVLVNTLRPQTSIVVDMSGLTEASNSDYMHRLRLTAEAYREEHGFPHWVIYDEAHLLGAEEHAHWTRRGGYVLSSFAPAALPAKEIDNSDVLLTLMPPATPADIDSGRRATVQFGSGPPRIFTIADRLTTHVRHGHKYADVRLPQERQFYFHSAAGIPVAPAATLHDFCTAIAHLDQRALEYHLARGDFSRWLDGTITDKDLAAKVAAWEDELEAHRAADLERIRHKLVQAVEERYLPAVELR</sequence>
<dbReference type="EMBL" id="LKTM01000339">
    <property type="protein sequence ID" value="KQH77087.1"/>
    <property type="molecule type" value="Genomic_DNA"/>
</dbReference>
<dbReference type="Pfam" id="PF08282">
    <property type="entry name" value="Hydrolase_3"/>
    <property type="match status" value="2"/>
</dbReference>
<comment type="caution">
    <text evidence="2">The sequence shown here is derived from an EMBL/GenBank/DDBJ whole genome shotgun (WGS) entry which is preliminary data.</text>
</comment>
<dbReference type="GO" id="GO:0005829">
    <property type="term" value="C:cytosol"/>
    <property type="evidence" value="ECO:0007669"/>
    <property type="project" value="TreeGrafter"/>
</dbReference>
<dbReference type="RefSeq" id="WP_055580129.1">
    <property type="nucleotide sequence ID" value="NZ_LKTM01000339.1"/>
</dbReference>
<dbReference type="Pfam" id="PF01935">
    <property type="entry name" value="DUF87"/>
    <property type="match status" value="1"/>
</dbReference>
<dbReference type="PANTHER" id="PTHR10000">
    <property type="entry name" value="PHOSPHOSERINE PHOSPHATASE"/>
    <property type="match status" value="1"/>
</dbReference>
<evidence type="ECO:0000313" key="3">
    <source>
        <dbReference type="Proteomes" id="UP000051677"/>
    </source>
</evidence>
<dbReference type="SUPFAM" id="SSF56784">
    <property type="entry name" value="HAD-like"/>
    <property type="match status" value="1"/>
</dbReference>
<dbReference type="GO" id="GO:0016791">
    <property type="term" value="F:phosphatase activity"/>
    <property type="evidence" value="ECO:0007669"/>
    <property type="project" value="TreeGrafter"/>
</dbReference>
<name>A0A0Q2MBB3_MYCGO</name>
<dbReference type="InterPro" id="IPR023214">
    <property type="entry name" value="HAD_sf"/>
</dbReference>
<reference evidence="2 3" key="1">
    <citation type="submission" date="2015-10" db="EMBL/GenBank/DDBJ databases">
        <title>Mycobacterium gordonae draft genome assembly.</title>
        <authorList>
            <person name="Ustinova V."/>
            <person name="Smirnova T."/>
            <person name="Blagodatskikh K."/>
            <person name="Varlamov D."/>
            <person name="Larionova E."/>
            <person name="Chernousova L."/>
        </authorList>
    </citation>
    <scope>NUCLEOTIDE SEQUENCE [LARGE SCALE GENOMIC DNA]</scope>
    <source>
        <strain evidence="2 3">CTRI 14-8773</strain>
    </source>
</reference>
<dbReference type="SUPFAM" id="SSF52540">
    <property type="entry name" value="P-loop containing nucleoside triphosphate hydrolases"/>
    <property type="match status" value="1"/>
</dbReference>
<dbReference type="AlphaFoldDB" id="A0A0Q2MBB3"/>
<organism evidence="2 3">
    <name type="scientific">Mycobacterium gordonae</name>
    <dbReference type="NCBI Taxonomy" id="1778"/>
    <lineage>
        <taxon>Bacteria</taxon>
        <taxon>Bacillati</taxon>
        <taxon>Actinomycetota</taxon>
        <taxon>Actinomycetes</taxon>
        <taxon>Mycobacteriales</taxon>
        <taxon>Mycobacteriaceae</taxon>
        <taxon>Mycobacterium</taxon>
    </lineage>
</organism>
<dbReference type="Gene3D" id="3.40.50.300">
    <property type="entry name" value="P-loop containing nucleotide triphosphate hydrolases"/>
    <property type="match status" value="1"/>
</dbReference>
<dbReference type="InterPro" id="IPR027417">
    <property type="entry name" value="P-loop_NTPase"/>
</dbReference>
<dbReference type="Proteomes" id="UP000051677">
    <property type="component" value="Unassembled WGS sequence"/>
</dbReference>
<evidence type="ECO:0000259" key="1">
    <source>
        <dbReference type="Pfam" id="PF01935"/>
    </source>
</evidence>